<evidence type="ECO:0000256" key="3">
    <source>
        <dbReference type="ARBA" id="ARBA00022692"/>
    </source>
</evidence>
<sequence>MEFLDIEMLKSILIIIGIDLVLGGDNAIVIALASRNLPKHQRNKAILWGTGLAIAVRVLLTAVALYLLNIPYLKFVGGFLLIYIAIKLLTDKEDEIEIEAQDNLFSAIKTIVFADIVMGFDNVLAIAGASHGNIWLVIFGLLVSVPVIIWGSKLILSFMERFPVTVYIGAGILAYTAAEMILGEKRLAPFFEEYHFLHFLLPISIILFVIVYGYLANKKQGRTV</sequence>
<dbReference type="PANTHER" id="PTHR30238:SF4">
    <property type="entry name" value="SLL1022 PROTEIN"/>
    <property type="match status" value="1"/>
</dbReference>
<reference evidence="7 8" key="1">
    <citation type="submission" date="2019-03" db="EMBL/GenBank/DDBJ databases">
        <title>Genomic Encyclopedia of Type Strains, Phase IV (KMG-IV): sequencing the most valuable type-strain genomes for metagenomic binning, comparative biology and taxonomic classification.</title>
        <authorList>
            <person name="Goeker M."/>
        </authorList>
    </citation>
    <scope>NUCLEOTIDE SEQUENCE [LARGE SCALE GENOMIC DNA]</scope>
    <source>
        <strain evidence="7 8">DSM 25894</strain>
    </source>
</reference>
<evidence type="ECO:0000256" key="5">
    <source>
        <dbReference type="ARBA" id="ARBA00023136"/>
    </source>
</evidence>
<evidence type="ECO:0000256" key="1">
    <source>
        <dbReference type="ARBA" id="ARBA00004141"/>
    </source>
</evidence>
<organism evidence="7 8">
    <name type="scientific">Melghiribacillus thermohalophilus</name>
    <dbReference type="NCBI Taxonomy" id="1324956"/>
    <lineage>
        <taxon>Bacteria</taxon>
        <taxon>Bacillati</taxon>
        <taxon>Bacillota</taxon>
        <taxon>Bacilli</taxon>
        <taxon>Bacillales</taxon>
        <taxon>Bacillaceae</taxon>
        <taxon>Melghiribacillus</taxon>
    </lineage>
</organism>
<dbReference type="GO" id="GO:0016020">
    <property type="term" value="C:membrane"/>
    <property type="evidence" value="ECO:0007669"/>
    <property type="project" value="UniProtKB-SubCell"/>
</dbReference>
<feature type="transmembrane region" description="Helical" evidence="6">
    <location>
        <begin position="164"/>
        <end position="182"/>
    </location>
</feature>
<comment type="caution">
    <text evidence="7">The sequence shown here is derived from an EMBL/GenBank/DDBJ whole genome shotgun (WGS) entry which is preliminary data.</text>
</comment>
<dbReference type="EMBL" id="SMAN01000009">
    <property type="protein sequence ID" value="TCT22411.1"/>
    <property type="molecule type" value="Genomic_DNA"/>
</dbReference>
<feature type="transmembrane region" description="Helical" evidence="6">
    <location>
        <begin position="134"/>
        <end position="152"/>
    </location>
</feature>
<keyword evidence="5 6" id="KW-0472">Membrane</keyword>
<evidence type="ECO:0000256" key="6">
    <source>
        <dbReference type="SAM" id="Phobius"/>
    </source>
</evidence>
<dbReference type="Proteomes" id="UP000294650">
    <property type="component" value="Unassembled WGS sequence"/>
</dbReference>
<dbReference type="InterPro" id="IPR022301">
    <property type="entry name" value="Integral_membrane_YjbE"/>
</dbReference>
<dbReference type="PANTHER" id="PTHR30238">
    <property type="entry name" value="MEMBRANE BOUND PREDICTED REDOX MODULATOR"/>
    <property type="match status" value="1"/>
</dbReference>
<name>A0A4R3N2N0_9BACI</name>
<dbReference type="InterPro" id="IPR005496">
    <property type="entry name" value="Integral_membrane_TerC"/>
</dbReference>
<comment type="subcellular location">
    <subcellularLocation>
        <location evidence="1">Membrane</location>
        <topology evidence="1">Multi-pass membrane protein</topology>
    </subcellularLocation>
</comment>
<feature type="transmembrane region" description="Helical" evidence="6">
    <location>
        <begin position="194"/>
        <end position="215"/>
    </location>
</feature>
<dbReference type="AlphaFoldDB" id="A0A4R3N2N0"/>
<dbReference type="NCBIfam" id="TIGR03717">
    <property type="entry name" value="R_switched_YjbE"/>
    <property type="match status" value="1"/>
</dbReference>
<comment type="similarity">
    <text evidence="2">Belongs to the TerC family.</text>
</comment>
<feature type="transmembrane region" description="Helical" evidence="6">
    <location>
        <begin position="45"/>
        <end position="66"/>
    </location>
</feature>
<protein>
    <submittedName>
        <fullName evidence="7">YjbE family integral membrane protein</fullName>
    </submittedName>
</protein>
<evidence type="ECO:0000256" key="2">
    <source>
        <dbReference type="ARBA" id="ARBA00007511"/>
    </source>
</evidence>
<evidence type="ECO:0000313" key="8">
    <source>
        <dbReference type="Proteomes" id="UP000294650"/>
    </source>
</evidence>
<keyword evidence="8" id="KW-1185">Reference proteome</keyword>
<evidence type="ECO:0000256" key="4">
    <source>
        <dbReference type="ARBA" id="ARBA00022989"/>
    </source>
</evidence>
<keyword evidence="3 6" id="KW-0812">Transmembrane</keyword>
<evidence type="ECO:0000313" key="7">
    <source>
        <dbReference type="EMBL" id="TCT22411.1"/>
    </source>
</evidence>
<proteinExistence type="inferred from homology"/>
<dbReference type="Pfam" id="PF03741">
    <property type="entry name" value="TerC"/>
    <property type="match status" value="1"/>
</dbReference>
<keyword evidence="4 6" id="KW-1133">Transmembrane helix</keyword>
<feature type="transmembrane region" description="Helical" evidence="6">
    <location>
        <begin position="12"/>
        <end position="33"/>
    </location>
</feature>
<accession>A0A4R3N2N0</accession>
<gene>
    <name evidence="7" type="ORF">EDD68_10957</name>
</gene>